<reference evidence="1 2" key="1">
    <citation type="journal article" date="2012" name="J. Bacteriol.">
        <title>Complete Genome Sequence of the Beer Spoilage Organism Pediococcus claussenii ATCC BAA-344T.</title>
        <authorList>
            <person name="Pittet V."/>
            <person name="Abegunde T."/>
            <person name="Marfleet T."/>
            <person name="Haakensen M."/>
            <person name="Morrow K."/>
            <person name="Jayaprakash T."/>
            <person name="Schroeder K."/>
            <person name="Trost B."/>
            <person name="Byrns S."/>
            <person name="Bergsveinson J."/>
            <person name="Kusalik A."/>
            <person name="Ziola B."/>
        </authorList>
    </citation>
    <scope>NUCLEOTIDE SEQUENCE [LARGE SCALE GENOMIC DNA]</scope>
    <source>
        <strain evidence="1 2">ATCC BAA-344</strain>
    </source>
</reference>
<dbReference type="HOGENOM" id="CLU_108507_0_0_9"/>
<dbReference type="AlphaFoldDB" id="G8PC43"/>
<protein>
    <recommendedName>
        <fullName evidence="3">YxjI</fullName>
    </recommendedName>
</protein>
<proteinExistence type="predicted"/>
<dbReference type="SUPFAM" id="SSF54518">
    <property type="entry name" value="Tubby C-terminal domain-like"/>
    <property type="match status" value="1"/>
</dbReference>
<name>G8PC43_PEDCP</name>
<organism evidence="1 2">
    <name type="scientific">Pediococcus claussenii (strain ATCC BAA-344 / DSM 14800 / JCM 18046 / KCTC 3811 / LMG 21948 / P06)</name>
    <dbReference type="NCBI Taxonomy" id="701521"/>
    <lineage>
        <taxon>Bacteria</taxon>
        <taxon>Bacillati</taxon>
        <taxon>Bacillota</taxon>
        <taxon>Bacilli</taxon>
        <taxon>Lactobacillales</taxon>
        <taxon>Lactobacillaceae</taxon>
        <taxon>Pediococcus</taxon>
    </lineage>
</organism>
<keyword evidence="2" id="KW-1185">Reference proteome</keyword>
<dbReference type="KEGG" id="pce:PECL_563"/>
<evidence type="ECO:0000313" key="1">
    <source>
        <dbReference type="EMBL" id="AEV94862.1"/>
    </source>
</evidence>
<dbReference type="PATRIC" id="fig|701521.8.peg.539"/>
<dbReference type="eggNOG" id="COG4894">
    <property type="taxonomic scope" value="Bacteria"/>
</dbReference>
<sequence>MQRYYLKSQGLENKGATIIRDAKHNSKYMLVGKWGIKNDALSVYDVGGTLLAELKQITDGNTPTFKIFQNGNEIGTVTTPVGFIKGFLFVKNLRWIIMGDTVTCHFNVRQGFKHKLEVNRVQINSSPYIELNVFDDHYIPVYICLAAILDRWVQRRPPVQEPRIVRSWNLEQGTTSYNNISKEN</sequence>
<dbReference type="InterPro" id="IPR025659">
    <property type="entry name" value="Tubby-like_C"/>
</dbReference>
<gene>
    <name evidence="1" type="ordered locus">PECL_563</name>
</gene>
<evidence type="ECO:0008006" key="3">
    <source>
        <dbReference type="Google" id="ProtNLM"/>
    </source>
</evidence>
<evidence type="ECO:0000313" key="2">
    <source>
        <dbReference type="Proteomes" id="UP000005444"/>
    </source>
</evidence>
<dbReference type="EMBL" id="CP003137">
    <property type="protein sequence ID" value="AEV94862.1"/>
    <property type="molecule type" value="Genomic_DNA"/>
</dbReference>
<dbReference type="STRING" id="701521.PECL_563"/>
<dbReference type="Proteomes" id="UP000005444">
    <property type="component" value="Chromosome"/>
</dbReference>
<dbReference type="RefSeq" id="WP_014215059.1">
    <property type="nucleotide sequence ID" value="NC_016605.1"/>
</dbReference>
<accession>G8PC43</accession>